<feature type="transmembrane region" description="Helical" evidence="9">
    <location>
        <begin position="283"/>
        <end position="303"/>
    </location>
</feature>
<evidence type="ECO:0000256" key="5">
    <source>
        <dbReference type="ARBA" id="ARBA00022989"/>
    </source>
</evidence>
<feature type="transmembrane region" description="Helical" evidence="9">
    <location>
        <begin position="150"/>
        <end position="169"/>
    </location>
</feature>
<keyword evidence="2 9" id="KW-1003">Cell membrane</keyword>
<feature type="transmembrane region" description="Helical" evidence="9">
    <location>
        <begin position="97"/>
        <end position="118"/>
    </location>
</feature>
<feature type="transmembrane region" description="Helical" evidence="9">
    <location>
        <begin position="54"/>
        <end position="76"/>
    </location>
</feature>
<evidence type="ECO:0000256" key="8">
    <source>
        <dbReference type="ARBA" id="ARBA00047690"/>
    </source>
</evidence>
<evidence type="ECO:0000256" key="6">
    <source>
        <dbReference type="ARBA" id="ARBA00023133"/>
    </source>
</evidence>
<dbReference type="InterPro" id="IPR006369">
    <property type="entry name" value="Protohaem_IX_farnesylTrfase"/>
</dbReference>
<comment type="function">
    <text evidence="9">Converts heme B (protoheme IX) to heme O by substitution of the vinyl group on carbon 2 of heme B porphyrin ring with a hydroxyethyl farnesyl side group.</text>
</comment>
<dbReference type="Gene3D" id="1.10.357.140">
    <property type="entry name" value="UbiA prenyltransferase"/>
    <property type="match status" value="1"/>
</dbReference>
<dbReference type="EMBL" id="JAUJEB010000001">
    <property type="protein sequence ID" value="MDN5211123.1"/>
    <property type="molecule type" value="Genomic_DNA"/>
</dbReference>
<dbReference type="GO" id="GO:0008495">
    <property type="term" value="F:protoheme IX farnesyltransferase activity"/>
    <property type="evidence" value="ECO:0007669"/>
    <property type="project" value="UniProtKB-EC"/>
</dbReference>
<keyword evidence="5 9" id="KW-1133">Transmembrane helix</keyword>
<dbReference type="InterPro" id="IPR044878">
    <property type="entry name" value="UbiA_sf"/>
</dbReference>
<keyword evidence="4 9" id="KW-0812">Transmembrane</keyword>
<comment type="pathway">
    <text evidence="9">Porphyrin-containing compound metabolism; heme O biosynthesis; heme O from protoheme: step 1/1.</text>
</comment>
<dbReference type="CDD" id="cd13957">
    <property type="entry name" value="PT_UbiA_Cox10"/>
    <property type="match status" value="1"/>
</dbReference>
<feature type="transmembrane region" description="Helical" evidence="9">
    <location>
        <begin position="175"/>
        <end position="198"/>
    </location>
</feature>
<evidence type="ECO:0000256" key="4">
    <source>
        <dbReference type="ARBA" id="ARBA00022692"/>
    </source>
</evidence>
<gene>
    <name evidence="10" type="primary">cyoE</name>
    <name evidence="9" type="synonym">ctaB</name>
    <name evidence="10" type="ORF">QQ020_03650</name>
</gene>
<dbReference type="InterPro" id="IPR030470">
    <property type="entry name" value="UbiA_prenylTrfase_CS"/>
</dbReference>
<dbReference type="InterPro" id="IPR000537">
    <property type="entry name" value="UbiA_prenyltransferase"/>
</dbReference>
<comment type="subcellular location">
    <subcellularLocation>
        <location evidence="9">Cell membrane</location>
        <topology evidence="9">Multi-pass membrane protein</topology>
    </subcellularLocation>
    <subcellularLocation>
        <location evidence="1">Membrane</location>
        <topology evidence="1">Multi-pass membrane protein</topology>
    </subcellularLocation>
</comment>
<evidence type="ECO:0000256" key="2">
    <source>
        <dbReference type="ARBA" id="ARBA00022475"/>
    </source>
</evidence>
<evidence type="ECO:0000256" key="1">
    <source>
        <dbReference type="ARBA" id="ARBA00004141"/>
    </source>
</evidence>
<dbReference type="Proteomes" id="UP001172083">
    <property type="component" value="Unassembled WGS sequence"/>
</dbReference>
<comment type="similarity">
    <text evidence="9">Belongs to the UbiA prenyltransferase family. Protoheme IX farnesyltransferase subfamily.</text>
</comment>
<dbReference type="NCBIfam" id="TIGR01473">
    <property type="entry name" value="cyoE_ctaB"/>
    <property type="match status" value="1"/>
</dbReference>
<keyword evidence="6 9" id="KW-0350">Heme biosynthesis</keyword>
<keyword evidence="11" id="KW-1185">Reference proteome</keyword>
<evidence type="ECO:0000256" key="7">
    <source>
        <dbReference type="ARBA" id="ARBA00023136"/>
    </source>
</evidence>
<dbReference type="EC" id="2.5.1.141" evidence="9"/>
<protein>
    <recommendedName>
        <fullName evidence="9">Protoheme IX farnesyltransferase</fullName>
        <ecNumber evidence="9">2.5.1.141</ecNumber>
    </recommendedName>
    <alternativeName>
        <fullName evidence="9">Heme B farnesyltransferase</fullName>
    </alternativeName>
    <alternativeName>
        <fullName evidence="9">Heme O synthase</fullName>
    </alternativeName>
</protein>
<feature type="transmembrane region" description="Helical" evidence="9">
    <location>
        <begin position="219"/>
        <end position="238"/>
    </location>
</feature>
<comment type="catalytic activity">
    <reaction evidence="8 9">
        <text>heme b + (2E,6E)-farnesyl diphosphate + H2O = Fe(II)-heme o + diphosphate</text>
        <dbReference type="Rhea" id="RHEA:28070"/>
        <dbReference type="ChEBI" id="CHEBI:15377"/>
        <dbReference type="ChEBI" id="CHEBI:33019"/>
        <dbReference type="ChEBI" id="CHEBI:60344"/>
        <dbReference type="ChEBI" id="CHEBI:60530"/>
        <dbReference type="ChEBI" id="CHEBI:175763"/>
        <dbReference type="EC" id="2.5.1.141"/>
    </reaction>
</comment>
<comment type="caution">
    <text evidence="10">The sequence shown here is derived from an EMBL/GenBank/DDBJ whole genome shotgun (WGS) entry which is preliminary data.</text>
</comment>
<proteinExistence type="inferred from homology"/>
<feature type="transmembrane region" description="Helical" evidence="9">
    <location>
        <begin position="244"/>
        <end position="262"/>
    </location>
</feature>
<dbReference type="PROSITE" id="PS00943">
    <property type="entry name" value="UBIA"/>
    <property type="match status" value="1"/>
</dbReference>
<dbReference type="RefSeq" id="WP_346756459.1">
    <property type="nucleotide sequence ID" value="NZ_JAUJEB010000001.1"/>
</dbReference>
<comment type="miscellaneous">
    <text evidence="9">Carbon 2 of the heme B porphyrin ring is defined according to the Fischer nomenclature.</text>
</comment>
<evidence type="ECO:0000256" key="9">
    <source>
        <dbReference type="HAMAP-Rule" id="MF_00154"/>
    </source>
</evidence>
<evidence type="ECO:0000313" key="11">
    <source>
        <dbReference type="Proteomes" id="UP001172083"/>
    </source>
</evidence>
<dbReference type="HAMAP" id="MF_00154">
    <property type="entry name" value="CyoE_CtaB"/>
    <property type="match status" value="1"/>
</dbReference>
<organism evidence="10 11">
    <name type="scientific">Agaribacillus aureus</name>
    <dbReference type="NCBI Taxonomy" id="3051825"/>
    <lineage>
        <taxon>Bacteria</taxon>
        <taxon>Pseudomonadati</taxon>
        <taxon>Bacteroidota</taxon>
        <taxon>Cytophagia</taxon>
        <taxon>Cytophagales</taxon>
        <taxon>Splendidivirgaceae</taxon>
        <taxon>Agaribacillus</taxon>
    </lineage>
</organism>
<keyword evidence="7 9" id="KW-0472">Membrane</keyword>
<accession>A0ABT8L0B1</accession>
<dbReference type="Pfam" id="PF01040">
    <property type="entry name" value="UbiA"/>
    <property type="match status" value="1"/>
</dbReference>
<evidence type="ECO:0000256" key="3">
    <source>
        <dbReference type="ARBA" id="ARBA00022679"/>
    </source>
</evidence>
<name>A0ABT8L0B1_9BACT</name>
<keyword evidence="3 9" id="KW-0808">Transferase</keyword>
<dbReference type="PANTHER" id="PTHR43448">
    <property type="entry name" value="PROTOHEME IX FARNESYLTRANSFERASE, MITOCHONDRIAL"/>
    <property type="match status" value="1"/>
</dbReference>
<feature type="transmembrane region" description="Helical" evidence="9">
    <location>
        <begin position="21"/>
        <end position="42"/>
    </location>
</feature>
<evidence type="ECO:0000313" key="10">
    <source>
        <dbReference type="EMBL" id="MDN5211123.1"/>
    </source>
</evidence>
<dbReference type="PANTHER" id="PTHR43448:SF2">
    <property type="entry name" value="PROTOHEME IX FARNESYLTRANSFERASE, MITOCHONDRIAL"/>
    <property type="match status" value="1"/>
</dbReference>
<sequence length="306" mass="33712">MITATSNHINLLKDLRVKSKAYFELVKFRLSFLVAFSSGFGYVLGTRGGVDWQVLAMLCLGGFLVSGAAIIINQIIEKDLDAVMVRTQERPLPTRKVSTRESMILSLMLGVIGLAILHQFTNPLTTFLSFVSMILYSFVYTPLKRVGPIAVFVGAIPGALPPLLGWVAVTGTVDAYALILFGIQFIWQFPHFWAIAWVSDDDYRRAGFKLLPGAGRKDLKTAFQIMTYTLFLIPLGLLPAKFGLTGINSAIVATICGVLFLAQTFKLIGNCMPGNEAESRKSALRIMFGSFLYLPIVQIAYLLDKI</sequence>
<reference evidence="10" key="1">
    <citation type="submission" date="2023-06" db="EMBL/GenBank/DDBJ databases">
        <title>Genomic of Agaribacillus aureum.</title>
        <authorList>
            <person name="Wang G."/>
        </authorList>
    </citation>
    <scope>NUCLEOTIDE SEQUENCE</scope>
    <source>
        <strain evidence="10">BMA12</strain>
    </source>
</reference>